<dbReference type="InterPro" id="IPR009057">
    <property type="entry name" value="Homeodomain-like_sf"/>
</dbReference>
<dbReference type="InterPro" id="IPR001647">
    <property type="entry name" value="HTH_TetR"/>
</dbReference>
<evidence type="ECO:0000256" key="2">
    <source>
        <dbReference type="ARBA" id="ARBA00023125"/>
    </source>
</evidence>
<sequence>MPADSAERETSRTPRTARGVQTRSRIVQSAARLFYVKGVSATTLDDVRTASGTSKSQLYNHFQDKAELIHAVIDVQAKIVLAREEDSLGRVRTLGGLRRWRNAVVQTCSLQGGAYGCTLGSMSIELSDSDEKSREALAAAFDTWQRLLAGALIRLRELGVLSADAKPDDLATGLLAALQGGYLLAQNGHNSRPMAVALDMALAHVESFARR</sequence>
<evidence type="ECO:0000313" key="8">
    <source>
        <dbReference type="Proteomes" id="UP000063699"/>
    </source>
</evidence>
<reference evidence="7 8" key="1">
    <citation type="submission" date="2015-07" db="EMBL/GenBank/DDBJ databases">
        <title>Genome sequencing of Kibdelosporangium phytohabitans.</title>
        <authorList>
            <person name="Qin S."/>
            <person name="Xing K."/>
        </authorList>
    </citation>
    <scope>NUCLEOTIDE SEQUENCE [LARGE SCALE GENOMIC DNA]</scope>
    <source>
        <strain evidence="7 8">KLBMP1111</strain>
    </source>
</reference>
<dbReference type="SUPFAM" id="SSF46689">
    <property type="entry name" value="Homeodomain-like"/>
    <property type="match status" value="1"/>
</dbReference>
<feature type="region of interest" description="Disordered" evidence="5">
    <location>
        <begin position="1"/>
        <end position="22"/>
    </location>
</feature>
<keyword evidence="1" id="KW-0805">Transcription regulation</keyword>
<dbReference type="Gene3D" id="1.10.357.10">
    <property type="entry name" value="Tetracycline Repressor, domain 2"/>
    <property type="match status" value="1"/>
</dbReference>
<protein>
    <submittedName>
        <fullName evidence="7">TetR family transcriptional regulator</fullName>
    </submittedName>
</protein>
<dbReference type="GO" id="GO:0003677">
    <property type="term" value="F:DNA binding"/>
    <property type="evidence" value="ECO:0007669"/>
    <property type="project" value="UniProtKB-UniRule"/>
</dbReference>
<evidence type="ECO:0000256" key="1">
    <source>
        <dbReference type="ARBA" id="ARBA00023015"/>
    </source>
</evidence>
<feature type="domain" description="HTH tetR-type" evidence="6">
    <location>
        <begin position="20"/>
        <end position="80"/>
    </location>
</feature>
<keyword evidence="2 4" id="KW-0238">DNA-binding</keyword>
<dbReference type="InterPro" id="IPR036271">
    <property type="entry name" value="Tet_transcr_reg_TetR-rel_C_sf"/>
</dbReference>
<evidence type="ECO:0000256" key="3">
    <source>
        <dbReference type="ARBA" id="ARBA00023163"/>
    </source>
</evidence>
<dbReference type="OrthoDB" id="3827407at2"/>
<accession>A0A0N9I4V1</accession>
<evidence type="ECO:0000313" key="7">
    <source>
        <dbReference type="EMBL" id="ALG10662.1"/>
    </source>
</evidence>
<dbReference type="Proteomes" id="UP000063699">
    <property type="component" value="Chromosome"/>
</dbReference>
<evidence type="ECO:0000256" key="5">
    <source>
        <dbReference type="SAM" id="MobiDB-lite"/>
    </source>
</evidence>
<name>A0A0N9I4V1_9PSEU</name>
<dbReference type="RefSeq" id="WP_054292565.1">
    <property type="nucleotide sequence ID" value="NZ_CP012752.1"/>
</dbReference>
<dbReference type="PANTHER" id="PTHR47506">
    <property type="entry name" value="TRANSCRIPTIONAL REGULATORY PROTEIN"/>
    <property type="match status" value="1"/>
</dbReference>
<feature type="compositionally biased region" description="Basic and acidic residues" evidence="5">
    <location>
        <begin position="1"/>
        <end position="12"/>
    </location>
</feature>
<dbReference type="Pfam" id="PF00440">
    <property type="entry name" value="TetR_N"/>
    <property type="match status" value="1"/>
</dbReference>
<keyword evidence="3" id="KW-0804">Transcription</keyword>
<dbReference type="AlphaFoldDB" id="A0A0N9I4V1"/>
<dbReference type="STRING" id="860235.AOZ06_30560"/>
<feature type="DNA-binding region" description="H-T-H motif" evidence="4">
    <location>
        <begin position="43"/>
        <end position="62"/>
    </location>
</feature>
<gene>
    <name evidence="7" type="ORF">AOZ06_30560</name>
</gene>
<dbReference type="EMBL" id="CP012752">
    <property type="protein sequence ID" value="ALG10662.1"/>
    <property type="molecule type" value="Genomic_DNA"/>
</dbReference>
<evidence type="ECO:0000259" key="6">
    <source>
        <dbReference type="PROSITE" id="PS50977"/>
    </source>
</evidence>
<dbReference type="InterPro" id="IPR054156">
    <property type="entry name" value="YxaF_TetR_C"/>
</dbReference>
<dbReference type="Pfam" id="PF21993">
    <property type="entry name" value="TetR_C_13_2"/>
    <property type="match status" value="1"/>
</dbReference>
<dbReference type="PANTHER" id="PTHR47506:SF1">
    <property type="entry name" value="HTH-TYPE TRANSCRIPTIONAL REGULATOR YJDC"/>
    <property type="match status" value="1"/>
</dbReference>
<dbReference type="KEGG" id="kphy:AOZ06_30560"/>
<dbReference type="PRINTS" id="PR00455">
    <property type="entry name" value="HTHTETR"/>
</dbReference>
<dbReference type="PROSITE" id="PS50977">
    <property type="entry name" value="HTH_TETR_2"/>
    <property type="match status" value="1"/>
</dbReference>
<proteinExistence type="predicted"/>
<evidence type="ECO:0000256" key="4">
    <source>
        <dbReference type="PROSITE-ProRule" id="PRU00335"/>
    </source>
</evidence>
<keyword evidence="8" id="KW-1185">Reference proteome</keyword>
<organism evidence="7 8">
    <name type="scientific">Kibdelosporangium phytohabitans</name>
    <dbReference type="NCBI Taxonomy" id="860235"/>
    <lineage>
        <taxon>Bacteria</taxon>
        <taxon>Bacillati</taxon>
        <taxon>Actinomycetota</taxon>
        <taxon>Actinomycetes</taxon>
        <taxon>Pseudonocardiales</taxon>
        <taxon>Pseudonocardiaceae</taxon>
        <taxon>Kibdelosporangium</taxon>
    </lineage>
</organism>
<dbReference type="SUPFAM" id="SSF48498">
    <property type="entry name" value="Tetracyclin repressor-like, C-terminal domain"/>
    <property type="match status" value="1"/>
</dbReference>